<dbReference type="STRING" id="1513793.SAMN06296036_101302"/>
<dbReference type="RefSeq" id="WP_132314577.1">
    <property type="nucleotide sequence ID" value="NZ_FWZT01000001.1"/>
</dbReference>
<keyword evidence="2" id="KW-1185">Reference proteome</keyword>
<proteinExistence type="predicted"/>
<organism evidence="1 2">
    <name type="scientific">Pseudobacteriovorax antillogorgiicola</name>
    <dbReference type="NCBI Taxonomy" id="1513793"/>
    <lineage>
        <taxon>Bacteria</taxon>
        <taxon>Pseudomonadati</taxon>
        <taxon>Bdellovibrionota</taxon>
        <taxon>Oligoflexia</taxon>
        <taxon>Oligoflexales</taxon>
        <taxon>Pseudobacteriovoracaceae</taxon>
        <taxon>Pseudobacteriovorax</taxon>
    </lineage>
</organism>
<dbReference type="EMBL" id="FWZT01000001">
    <property type="protein sequence ID" value="SME89821.1"/>
    <property type="molecule type" value="Genomic_DNA"/>
</dbReference>
<dbReference type="Pfam" id="PF08899">
    <property type="entry name" value="DUF1844"/>
    <property type="match status" value="1"/>
</dbReference>
<dbReference type="OrthoDB" id="9799618at2"/>
<protein>
    <recommendedName>
        <fullName evidence="3">DUF1844 domain-containing protein</fullName>
    </recommendedName>
</protein>
<dbReference type="AlphaFoldDB" id="A0A1Y6B521"/>
<evidence type="ECO:0000313" key="1">
    <source>
        <dbReference type="EMBL" id="SME89821.1"/>
    </source>
</evidence>
<reference evidence="2" key="1">
    <citation type="submission" date="2017-04" db="EMBL/GenBank/DDBJ databases">
        <authorList>
            <person name="Varghese N."/>
            <person name="Submissions S."/>
        </authorList>
    </citation>
    <scope>NUCLEOTIDE SEQUENCE [LARGE SCALE GENOMIC DNA]</scope>
    <source>
        <strain evidence="2">RKEM611</strain>
    </source>
</reference>
<name>A0A1Y6B521_9BACT</name>
<gene>
    <name evidence="1" type="ORF">SAMN06296036_101302</name>
</gene>
<dbReference type="InterPro" id="IPR014995">
    <property type="entry name" value="DUF1844"/>
</dbReference>
<accession>A0A1Y6B521</accession>
<sequence length="83" mass="9125">MSDQQQQVEFSGLVLGFCSAALSYMGFGDSSAPRNLALAKQNIDILGLLAEKTKGNLSEEEERLLKDALLDLKTKYTDQQKNS</sequence>
<dbReference type="Proteomes" id="UP000192907">
    <property type="component" value="Unassembled WGS sequence"/>
</dbReference>
<evidence type="ECO:0008006" key="3">
    <source>
        <dbReference type="Google" id="ProtNLM"/>
    </source>
</evidence>
<evidence type="ECO:0000313" key="2">
    <source>
        <dbReference type="Proteomes" id="UP000192907"/>
    </source>
</evidence>